<dbReference type="AlphaFoldDB" id="A0AAI8HM44"/>
<evidence type="ECO:0000313" key="2">
    <source>
        <dbReference type="Proteomes" id="UP000234366"/>
    </source>
</evidence>
<gene>
    <name evidence="1" type="ORF">CWD84_06770</name>
</gene>
<evidence type="ECO:0000313" key="1">
    <source>
        <dbReference type="EMBL" id="AUJ76523.1"/>
    </source>
</evidence>
<protein>
    <recommendedName>
        <fullName evidence="3">Sporadically distributed protein, TIGR04141 family</fullName>
    </recommendedName>
</protein>
<name>A0AAI8HM44_9BACI</name>
<evidence type="ECO:0008006" key="3">
    <source>
        <dbReference type="Google" id="ProtNLM"/>
    </source>
</evidence>
<reference evidence="1 2" key="1">
    <citation type="submission" date="2017-11" db="EMBL/GenBank/DDBJ databases">
        <title>Genome sequence and genome mining of multiple bioactive secondary metabolites from a deep sea-derived Bacillus siamensis SCSIO 05746.</title>
        <authorList>
            <person name="Pan H.-Q."/>
            <person name="Ju J.-H."/>
        </authorList>
    </citation>
    <scope>NUCLEOTIDE SEQUENCE [LARGE SCALE GENOMIC DNA]</scope>
    <source>
        <strain evidence="1 2">SCSIO 05746</strain>
    </source>
</reference>
<sequence length="538" mass="62726">MARLSITSYLIKEEYYEFRDVIREDIEVEYYQLNEELNLNGIIVVGYTSKNSPQWLQLLQSGSNSDLPELLNSSSRAILFVRSNDRIFAFPFGFGRYLLKDEAIVKDFGIKVVLNSVDPQKLRSIDTATISEMTIHSRTQTSRTTNVNTFGIDVVKDFLKSVTGEPTNEDFGTIITGRESVQFSYDFEDDFRKFGVICTILKEKYNSDSYRENFSWVDNLQIVNDSVLKRELDQKLIDNINVREENKLHIAPPEIIDWNDIGGFSFTEHGNKINDLSIEEYFDYITKFDEFDLEKFKCHSVYTWDNSNDNRVAKWKLYDCVVFETVYEDEIYVLTVGIWFKINHDFATSVEEYVRNIPTSSIDLPPCKQEEKEGEYNLRVGQEVTNMITLDTKNVMYQGSKIEICDLMSNEKHLIHVKPWKSSSTLSHLFSQGRVSSESLFQDVDFRKASREKISEINEGYVEYISEDHYDPSEIEVVYAIIDSSDRELHERLPFFSKLNMMQSVKHLRNIRYHVTQLKIRREIDNNVDANNEEVAVG</sequence>
<keyword evidence="2" id="KW-1185">Reference proteome</keyword>
<proteinExistence type="predicted"/>
<accession>A0AAI8HM44</accession>
<dbReference type="NCBIfam" id="TIGR04141">
    <property type="entry name" value="TIGR04141 family sporadically distributed protein"/>
    <property type="match status" value="1"/>
</dbReference>
<dbReference type="KEGG" id="bsia:CWD84_06770"/>
<dbReference type="InterPro" id="IPR026487">
    <property type="entry name" value="CHP04141"/>
</dbReference>
<dbReference type="RefSeq" id="WP_060964620.1">
    <property type="nucleotide sequence ID" value="NZ_CP025001.1"/>
</dbReference>
<organism evidence="1 2">
    <name type="scientific">Bacillus siamensis</name>
    <dbReference type="NCBI Taxonomy" id="659243"/>
    <lineage>
        <taxon>Bacteria</taxon>
        <taxon>Bacillati</taxon>
        <taxon>Bacillota</taxon>
        <taxon>Bacilli</taxon>
        <taxon>Bacillales</taxon>
        <taxon>Bacillaceae</taxon>
        <taxon>Bacillus</taxon>
        <taxon>Bacillus amyloliquefaciens group</taxon>
    </lineage>
</organism>
<dbReference type="Proteomes" id="UP000234366">
    <property type="component" value="Chromosome"/>
</dbReference>
<dbReference type="Pfam" id="PF19614">
    <property type="entry name" value="DUF6119"/>
    <property type="match status" value="1"/>
</dbReference>
<dbReference type="EMBL" id="CP025001">
    <property type="protein sequence ID" value="AUJ76523.1"/>
    <property type="molecule type" value="Genomic_DNA"/>
</dbReference>